<gene>
    <name evidence="3" type="ORF">ML462_10815</name>
</gene>
<keyword evidence="2" id="KW-0732">Signal</keyword>
<organism evidence="3 4">
    <name type="scientific">Christiangramia lutea</name>
    <dbReference type="NCBI Taxonomy" id="1607951"/>
    <lineage>
        <taxon>Bacteria</taxon>
        <taxon>Pseudomonadati</taxon>
        <taxon>Bacteroidota</taxon>
        <taxon>Flavobacteriia</taxon>
        <taxon>Flavobacteriales</taxon>
        <taxon>Flavobacteriaceae</taxon>
        <taxon>Christiangramia</taxon>
    </lineage>
</organism>
<feature type="region of interest" description="Disordered" evidence="1">
    <location>
        <begin position="192"/>
        <end position="225"/>
    </location>
</feature>
<evidence type="ECO:0000313" key="4">
    <source>
        <dbReference type="Proteomes" id="UP001139226"/>
    </source>
</evidence>
<keyword evidence="4" id="KW-1185">Reference proteome</keyword>
<name>A0A9X2ABT2_9FLAO</name>
<evidence type="ECO:0000256" key="2">
    <source>
        <dbReference type="SAM" id="SignalP"/>
    </source>
</evidence>
<comment type="caution">
    <text evidence="3">The sequence shown here is derived from an EMBL/GenBank/DDBJ whole genome shotgun (WGS) entry which is preliminary data.</text>
</comment>
<feature type="compositionally biased region" description="Basic and acidic residues" evidence="1">
    <location>
        <begin position="201"/>
        <end position="211"/>
    </location>
</feature>
<evidence type="ECO:0000256" key="1">
    <source>
        <dbReference type="SAM" id="MobiDB-lite"/>
    </source>
</evidence>
<proteinExistence type="predicted"/>
<dbReference type="RefSeq" id="WP_240713830.1">
    <property type="nucleotide sequence ID" value="NZ_JAKVTV010000003.1"/>
</dbReference>
<dbReference type="Proteomes" id="UP001139226">
    <property type="component" value="Unassembled WGS sequence"/>
</dbReference>
<reference evidence="3" key="1">
    <citation type="submission" date="2022-03" db="EMBL/GenBank/DDBJ databases">
        <title>Gramella crocea sp. nov., isolated from activated sludge of a seafood processing plant.</title>
        <authorList>
            <person name="Zhang X."/>
        </authorList>
    </citation>
    <scope>NUCLEOTIDE SEQUENCE</scope>
    <source>
        <strain evidence="3">YJ019</strain>
    </source>
</reference>
<dbReference type="Gene3D" id="3.40.50.10610">
    <property type="entry name" value="ABC-type transport auxiliary lipoprotein component"/>
    <property type="match status" value="1"/>
</dbReference>
<dbReference type="EMBL" id="JAKVTV010000003">
    <property type="protein sequence ID" value="MCH4823662.1"/>
    <property type="molecule type" value="Genomic_DNA"/>
</dbReference>
<sequence length="279" mass="30989">MKNPKFIFVLLFMFISSISLAQEDIVHMLNGDEKKGKVTAVKSEVISFVYSGEDLEYELKKENIHKIDFASGRTEVYNQIQSTSTLPNLNSTTTAAERKNKIAVLPFKIVSNNTALTTEGMMEEVQDATASSIRKNTSQVILQDPSETNAILYENNIGEAEASKLRPAELAQLLGVEFIVLGSAKIDYTGSNSYGSSSTTYKDKENKDRKSSKSSGKENTFSSSSSLENYSTNIMIKIFNDQGKSLYNVDRTGIGTNLDKYESTISYLIKRSPWGSKRK</sequence>
<accession>A0A9X2ABT2</accession>
<evidence type="ECO:0000313" key="3">
    <source>
        <dbReference type="EMBL" id="MCH4823662.1"/>
    </source>
</evidence>
<feature type="chain" id="PRO_5040915471" evidence="2">
    <location>
        <begin position="22"/>
        <end position="279"/>
    </location>
</feature>
<feature type="compositionally biased region" description="Polar residues" evidence="1">
    <location>
        <begin position="213"/>
        <end position="225"/>
    </location>
</feature>
<protein>
    <submittedName>
        <fullName evidence="3">Uncharacterized protein</fullName>
    </submittedName>
</protein>
<feature type="signal peptide" evidence="2">
    <location>
        <begin position="1"/>
        <end position="21"/>
    </location>
</feature>
<dbReference type="AlphaFoldDB" id="A0A9X2ABT2"/>